<dbReference type="PROSITE" id="PS50294">
    <property type="entry name" value="WD_REPEATS_REGION"/>
    <property type="match status" value="1"/>
</dbReference>
<keyword evidence="3" id="KW-0677">Repeat</keyword>
<keyword evidence="4" id="KW-0539">Nucleus</keyword>
<dbReference type="InterPro" id="IPR036322">
    <property type="entry name" value="WD40_repeat_dom_sf"/>
</dbReference>
<comment type="subcellular location">
    <subcellularLocation>
        <location evidence="1">Nucleus</location>
    </subcellularLocation>
</comment>
<dbReference type="PANTHER" id="PTHR44040">
    <property type="entry name" value="RETINOBLASTOMA-BINDING PROTEIN 5"/>
    <property type="match status" value="1"/>
</dbReference>
<keyword evidence="2 5" id="KW-0853">WD repeat</keyword>
<keyword evidence="9" id="KW-1185">Reference proteome</keyword>
<reference evidence="8" key="1">
    <citation type="submission" date="2021-06" db="EMBL/GenBank/DDBJ databases">
        <authorList>
            <person name="Kallberg Y."/>
            <person name="Tangrot J."/>
            <person name="Rosling A."/>
        </authorList>
    </citation>
    <scope>NUCLEOTIDE SEQUENCE</scope>
    <source>
        <strain evidence="8">UK204</strain>
    </source>
</reference>
<evidence type="ECO:0000256" key="3">
    <source>
        <dbReference type="ARBA" id="ARBA00022737"/>
    </source>
</evidence>
<evidence type="ECO:0000256" key="5">
    <source>
        <dbReference type="PROSITE-ProRule" id="PRU00221"/>
    </source>
</evidence>
<comment type="caution">
    <text evidence="8">The sequence shown here is derived from an EMBL/GenBank/DDBJ whole genome shotgun (WGS) entry which is preliminary data.</text>
</comment>
<dbReference type="AlphaFoldDB" id="A0A9N9CJX7"/>
<dbReference type="SUPFAM" id="SSF50978">
    <property type="entry name" value="WD40 repeat-like"/>
    <property type="match status" value="1"/>
</dbReference>
<protein>
    <submittedName>
        <fullName evidence="8">3846_t:CDS:1</fullName>
    </submittedName>
</protein>
<dbReference type="Proteomes" id="UP000789570">
    <property type="component" value="Unassembled WGS sequence"/>
</dbReference>
<feature type="compositionally biased region" description="Low complexity" evidence="6">
    <location>
        <begin position="454"/>
        <end position="509"/>
    </location>
</feature>
<sequence length="554" mass="61724">MNLELRSPFESDYPAKLEATVRDGPVRCISFNKRGTMLAGGCSDGYCIIWDFQSMSIIRKMRCHVSSVTSVSWSRNGRCILSSGEDHKCVYWDITKGTQKWIRFDGPVLMSQMHPRNNFIFVASIYQDSPVIVEIGDTIRRFPLPTNAESLSDANNSSSEETTNSTLYIQVTLLEETYLLLMLGNNTPLYSKTVVCRYDKRGNRILTGTNKGYLNVIDPTTRRILDNPKLSHLSIRNISVSRNGKTVAVNISDKTIRLYGLDDEGMDIKSELQFAETVNKDNWNQCCFSQNGDYLIGGSGKLASHEIFIWDRRTTRLVQVLQGPNETCIDLAQHPIQPIIISVDVEGTMYTWTTRHKEDWVCWDPAFKEIDDNIVYEEREDEFDIVSEEETEHSRNNQVKQENEDDEEIDVVTVDRPARSDSSDIEDDELIYLVDSEVESYISTKTLETQQPESSTSIHSDSSGGDNSLGGSSSGGDSVNNSSSSGSGNNSTGSDNNSSSRSPGNNSSGGDFGGGSNDKYGLLAVLEVKAFINYGDVLKNNHEKHLKGSSILDD</sequence>
<dbReference type="SMART" id="SM00320">
    <property type="entry name" value="WD40"/>
    <property type="match status" value="5"/>
</dbReference>
<dbReference type="InterPro" id="IPR024977">
    <property type="entry name" value="Apc4-like_WD40_dom"/>
</dbReference>
<evidence type="ECO:0000256" key="1">
    <source>
        <dbReference type="ARBA" id="ARBA00004123"/>
    </source>
</evidence>
<evidence type="ECO:0000256" key="2">
    <source>
        <dbReference type="ARBA" id="ARBA00022574"/>
    </source>
</evidence>
<feature type="domain" description="Anaphase-promoting complex subunit 4-like WD40" evidence="7">
    <location>
        <begin position="20"/>
        <end position="75"/>
    </location>
</feature>
<evidence type="ECO:0000259" key="7">
    <source>
        <dbReference type="Pfam" id="PF12894"/>
    </source>
</evidence>
<dbReference type="OrthoDB" id="196858at2759"/>
<evidence type="ECO:0000313" key="8">
    <source>
        <dbReference type="EMBL" id="CAG8602590.1"/>
    </source>
</evidence>
<evidence type="ECO:0000256" key="4">
    <source>
        <dbReference type="ARBA" id="ARBA00023242"/>
    </source>
</evidence>
<dbReference type="EMBL" id="CAJVPQ010002596">
    <property type="protein sequence ID" value="CAG8602590.1"/>
    <property type="molecule type" value="Genomic_DNA"/>
</dbReference>
<dbReference type="PROSITE" id="PS00678">
    <property type="entry name" value="WD_REPEATS_1"/>
    <property type="match status" value="1"/>
</dbReference>
<accession>A0A9N9CJX7</accession>
<dbReference type="Gene3D" id="2.130.10.10">
    <property type="entry name" value="YVTN repeat-like/Quinoprotein amine dehydrogenase"/>
    <property type="match status" value="2"/>
</dbReference>
<dbReference type="Pfam" id="PF12894">
    <property type="entry name" value="ANAPC4_WD40"/>
    <property type="match status" value="1"/>
</dbReference>
<feature type="region of interest" description="Disordered" evidence="6">
    <location>
        <begin position="445"/>
        <end position="516"/>
    </location>
</feature>
<gene>
    <name evidence="8" type="ORF">FCALED_LOCUS8664</name>
</gene>
<feature type="repeat" description="WD" evidence="5">
    <location>
        <begin position="19"/>
        <end position="60"/>
    </location>
</feature>
<dbReference type="InterPro" id="IPR001680">
    <property type="entry name" value="WD40_rpt"/>
</dbReference>
<dbReference type="PANTHER" id="PTHR44040:SF1">
    <property type="entry name" value="RETINOBLASTOMA-BINDING PROTEIN 5"/>
    <property type="match status" value="1"/>
</dbReference>
<evidence type="ECO:0000313" key="9">
    <source>
        <dbReference type="Proteomes" id="UP000789570"/>
    </source>
</evidence>
<dbReference type="InterPro" id="IPR037850">
    <property type="entry name" value="RBBP5/Swd1"/>
</dbReference>
<name>A0A9N9CJX7_9GLOM</name>
<feature type="repeat" description="WD" evidence="5">
    <location>
        <begin position="61"/>
        <end position="102"/>
    </location>
</feature>
<dbReference type="PROSITE" id="PS50082">
    <property type="entry name" value="WD_REPEATS_2"/>
    <property type="match status" value="2"/>
</dbReference>
<proteinExistence type="predicted"/>
<organism evidence="8 9">
    <name type="scientific">Funneliformis caledonium</name>
    <dbReference type="NCBI Taxonomy" id="1117310"/>
    <lineage>
        <taxon>Eukaryota</taxon>
        <taxon>Fungi</taxon>
        <taxon>Fungi incertae sedis</taxon>
        <taxon>Mucoromycota</taxon>
        <taxon>Glomeromycotina</taxon>
        <taxon>Glomeromycetes</taxon>
        <taxon>Glomerales</taxon>
        <taxon>Glomeraceae</taxon>
        <taxon>Funneliformis</taxon>
    </lineage>
</organism>
<feature type="region of interest" description="Disordered" evidence="6">
    <location>
        <begin position="386"/>
        <end position="430"/>
    </location>
</feature>
<dbReference type="InterPro" id="IPR015943">
    <property type="entry name" value="WD40/YVTN_repeat-like_dom_sf"/>
</dbReference>
<dbReference type="InterPro" id="IPR019775">
    <property type="entry name" value="WD40_repeat_CS"/>
</dbReference>
<evidence type="ECO:0000256" key="6">
    <source>
        <dbReference type="SAM" id="MobiDB-lite"/>
    </source>
</evidence>
<dbReference type="GO" id="GO:0048188">
    <property type="term" value="C:Set1C/COMPASS complex"/>
    <property type="evidence" value="ECO:0007669"/>
    <property type="project" value="InterPro"/>
</dbReference>